<dbReference type="EMBL" id="BCWF01000011">
    <property type="protein sequence ID" value="GAT21758.1"/>
    <property type="molecule type" value="Genomic_DNA"/>
</dbReference>
<evidence type="ECO:0000313" key="4">
    <source>
        <dbReference type="EMBL" id="GAT21758.1"/>
    </source>
</evidence>
<proteinExistence type="predicted"/>
<reference evidence="5" key="2">
    <citation type="submission" date="2016-02" db="EMBL/GenBank/DDBJ databases">
        <title>Genome sequencing of Aspergillus luchuensis NBRC 4314.</title>
        <authorList>
            <person name="Yamada O."/>
        </authorList>
    </citation>
    <scope>NUCLEOTIDE SEQUENCE [LARGE SCALE GENOMIC DNA]</scope>
    <source>
        <strain evidence="5">RIB 2604</strain>
    </source>
</reference>
<dbReference type="Pfam" id="PF25581">
    <property type="entry name" value="AsqO_C"/>
    <property type="match status" value="1"/>
</dbReference>
<name>A0A146F6U4_ASPKA</name>
<dbReference type="InterPro" id="IPR057722">
    <property type="entry name" value="AsqO/PenF-like_C"/>
</dbReference>
<sequence>MHDLKLLLVSGFVLSAEAVASYLYIPPVYHNGSVKVEDLSVAGDLDGPKMRTAANHTSFDFWYFDAFSTSTPAAINVVFYNTGDFAANPNPLAVQISGTFDNGTQFSGQVLASKGVIFDQDDNGISASWEGTGATFRGSSLDKSSPEYIIRFDSPGIGVKGDIRLQSRAPPHYPCNPNIAQMNTLLLPHLHWANAIPDATATVNLQINGTDFHITKGVGYHDKNWGDASVITSPKYWDWGHAQLGPYSIVWYDLLDYNNKEHSYAYVAKNGRLITVGCADNAVKVRQVGMNATYPPTGGIPQAQGLTANFDLGGGQVFAVNLTKEVIVHNEVVYARALGSVTGGIVGQETYTGRAMYEEYMYGLLFG</sequence>
<feature type="signal peptide" evidence="1">
    <location>
        <begin position="1"/>
        <end position="18"/>
    </location>
</feature>
<evidence type="ECO:0000313" key="5">
    <source>
        <dbReference type="Proteomes" id="UP000075230"/>
    </source>
</evidence>
<keyword evidence="1" id="KW-0732">Signal</keyword>
<evidence type="ECO:0000259" key="3">
    <source>
        <dbReference type="Pfam" id="PF25581"/>
    </source>
</evidence>
<accession>A0A146F6U4</accession>
<reference evidence="4 5" key="1">
    <citation type="journal article" date="2016" name="DNA Res.">
        <title>Genome sequence of Aspergillus luchuensis NBRC 4314.</title>
        <authorList>
            <person name="Yamada O."/>
            <person name="Machida M."/>
            <person name="Hosoyama A."/>
            <person name="Goto M."/>
            <person name="Takahashi T."/>
            <person name="Futagami T."/>
            <person name="Yamagata Y."/>
            <person name="Takeuchi M."/>
            <person name="Kobayashi T."/>
            <person name="Koike H."/>
            <person name="Abe K."/>
            <person name="Asai K."/>
            <person name="Arita M."/>
            <person name="Fujita N."/>
            <person name="Fukuda K."/>
            <person name="Higa K."/>
            <person name="Horikawa H."/>
            <person name="Ishikawa T."/>
            <person name="Jinno K."/>
            <person name="Kato Y."/>
            <person name="Kirimura K."/>
            <person name="Mizutani O."/>
            <person name="Nakasone K."/>
            <person name="Sano M."/>
            <person name="Shiraishi Y."/>
            <person name="Tsukahara M."/>
            <person name="Gomi K."/>
        </authorList>
    </citation>
    <scope>NUCLEOTIDE SEQUENCE [LARGE SCALE GENOMIC DNA]</scope>
    <source>
        <strain evidence="4 5">RIB 2604</strain>
    </source>
</reference>
<evidence type="ECO:0000259" key="2">
    <source>
        <dbReference type="Pfam" id="PF24137"/>
    </source>
</evidence>
<feature type="domain" description="AsqO/PenF-like C-terminal" evidence="3">
    <location>
        <begin position="232"/>
        <end position="360"/>
    </location>
</feature>
<evidence type="ECO:0000256" key="1">
    <source>
        <dbReference type="SAM" id="SignalP"/>
    </source>
</evidence>
<feature type="chain" id="PRO_5007523711" evidence="1">
    <location>
        <begin position="19"/>
        <end position="367"/>
    </location>
</feature>
<dbReference type="Proteomes" id="UP000075230">
    <property type="component" value="Unassembled WGS sequence"/>
</dbReference>
<organism evidence="4 5">
    <name type="scientific">Aspergillus kawachii</name>
    <name type="common">White koji mold</name>
    <name type="synonym">Aspergillus awamori var. kawachi</name>
    <dbReference type="NCBI Taxonomy" id="1069201"/>
    <lineage>
        <taxon>Eukaryota</taxon>
        <taxon>Fungi</taxon>
        <taxon>Dikarya</taxon>
        <taxon>Ascomycota</taxon>
        <taxon>Pezizomycotina</taxon>
        <taxon>Eurotiomycetes</taxon>
        <taxon>Eurotiomycetidae</taxon>
        <taxon>Eurotiales</taxon>
        <taxon>Aspergillaceae</taxon>
        <taxon>Aspergillus</taxon>
        <taxon>Aspergillus subgen. Circumdati</taxon>
    </lineage>
</organism>
<dbReference type="AlphaFoldDB" id="A0A146F6U4"/>
<comment type="caution">
    <text evidence="4">The sequence shown here is derived from an EMBL/GenBank/DDBJ whole genome shotgun (WGS) entry which is preliminary data.</text>
</comment>
<dbReference type="VEuPathDB" id="FungiDB:ASPFODRAFT_208532"/>
<gene>
    <name evidence="4" type="ORF">RIB2604_01100010</name>
</gene>
<dbReference type="Pfam" id="PF24137">
    <property type="entry name" value="DA_N"/>
    <property type="match status" value="1"/>
</dbReference>
<dbReference type="InterPro" id="IPR056402">
    <property type="entry name" value="DA_N"/>
</dbReference>
<dbReference type="SUPFAM" id="SSF159245">
    <property type="entry name" value="AttH-like"/>
    <property type="match status" value="1"/>
</dbReference>
<dbReference type="SMR" id="A0A146F6U4"/>
<feature type="domain" description="Diels-Alderase N-terminal" evidence="2">
    <location>
        <begin position="19"/>
        <end position="225"/>
    </location>
</feature>
<protein>
    <submittedName>
        <fullName evidence="4">Similar to An12g09180</fullName>
    </submittedName>
</protein>